<evidence type="ECO:0000313" key="3">
    <source>
        <dbReference type="Proteomes" id="UP001501523"/>
    </source>
</evidence>
<organism evidence="2 3">
    <name type="scientific">Dokdonella soli</name>
    <dbReference type="NCBI Taxonomy" id="529810"/>
    <lineage>
        <taxon>Bacteria</taxon>
        <taxon>Pseudomonadati</taxon>
        <taxon>Pseudomonadota</taxon>
        <taxon>Gammaproteobacteria</taxon>
        <taxon>Lysobacterales</taxon>
        <taxon>Rhodanobacteraceae</taxon>
        <taxon>Dokdonella</taxon>
    </lineage>
</organism>
<feature type="region of interest" description="Disordered" evidence="1">
    <location>
        <begin position="1"/>
        <end position="25"/>
    </location>
</feature>
<evidence type="ECO:0000313" key="2">
    <source>
        <dbReference type="EMBL" id="GAA0721694.1"/>
    </source>
</evidence>
<gene>
    <name evidence="2" type="ORF">GCM10009105_32250</name>
</gene>
<dbReference type="Proteomes" id="UP001501523">
    <property type="component" value="Unassembled WGS sequence"/>
</dbReference>
<dbReference type="EMBL" id="BAAAEU010000024">
    <property type="protein sequence ID" value="GAA0721694.1"/>
    <property type="molecule type" value="Genomic_DNA"/>
</dbReference>
<evidence type="ECO:0000256" key="1">
    <source>
        <dbReference type="SAM" id="MobiDB-lite"/>
    </source>
</evidence>
<keyword evidence="3" id="KW-1185">Reference proteome</keyword>
<feature type="compositionally biased region" description="Basic and acidic residues" evidence="1">
    <location>
        <begin position="1"/>
        <end position="14"/>
    </location>
</feature>
<sequence length="113" mass="12642">MPRSADDGHVIGDRRKPRPGQYERTSVAALLDPALLDRSRTANIQFPGAPKAEPLPHGAERHTSARAAFLKQEYDKFQSKFVGIVVKHDQKPPFDPAARSREIECRLVDDQAQ</sequence>
<proteinExistence type="predicted"/>
<name>A0ABN1IUM7_9GAMM</name>
<comment type="caution">
    <text evidence="2">The sequence shown here is derived from an EMBL/GenBank/DDBJ whole genome shotgun (WGS) entry which is preliminary data.</text>
</comment>
<feature type="region of interest" description="Disordered" evidence="1">
    <location>
        <begin position="41"/>
        <end position="62"/>
    </location>
</feature>
<accession>A0ABN1IUM7</accession>
<reference evidence="2 3" key="1">
    <citation type="journal article" date="2019" name="Int. J. Syst. Evol. Microbiol.">
        <title>The Global Catalogue of Microorganisms (GCM) 10K type strain sequencing project: providing services to taxonomists for standard genome sequencing and annotation.</title>
        <authorList>
            <consortium name="The Broad Institute Genomics Platform"/>
            <consortium name="The Broad Institute Genome Sequencing Center for Infectious Disease"/>
            <person name="Wu L."/>
            <person name="Ma J."/>
        </authorList>
    </citation>
    <scope>NUCLEOTIDE SEQUENCE [LARGE SCALE GENOMIC DNA]</scope>
    <source>
        <strain evidence="2 3">JCM 15421</strain>
    </source>
</reference>
<protein>
    <submittedName>
        <fullName evidence="2">Uncharacterized protein</fullName>
    </submittedName>
</protein>